<accession>A0ABQ6BKQ8</accession>
<protein>
    <recommendedName>
        <fullName evidence="5">DUF2219 family protein</fullName>
    </recommendedName>
</protein>
<dbReference type="EMBL" id="BSOY01000038">
    <property type="protein sequence ID" value="GLS01817.1"/>
    <property type="molecule type" value="Genomic_DNA"/>
</dbReference>
<feature type="chain" id="PRO_5046067358" description="DUF2219 family protein" evidence="2">
    <location>
        <begin position="23"/>
        <end position="294"/>
    </location>
</feature>
<dbReference type="PROSITE" id="PS51257">
    <property type="entry name" value="PROKAR_LIPOPROTEIN"/>
    <property type="match status" value="1"/>
</dbReference>
<feature type="region of interest" description="Disordered" evidence="1">
    <location>
        <begin position="62"/>
        <end position="83"/>
    </location>
</feature>
<reference evidence="4" key="1">
    <citation type="journal article" date="2019" name="Int. J. Syst. Evol. Microbiol.">
        <title>The Global Catalogue of Microorganisms (GCM) 10K type strain sequencing project: providing services to taxonomists for standard genome sequencing and annotation.</title>
        <authorList>
            <consortium name="The Broad Institute Genomics Platform"/>
            <consortium name="The Broad Institute Genome Sequencing Center for Infectious Disease"/>
            <person name="Wu L."/>
            <person name="Ma J."/>
        </authorList>
    </citation>
    <scope>NUCLEOTIDE SEQUENCE [LARGE SCALE GENOMIC DNA]</scope>
    <source>
        <strain evidence="4">NBRC 110107</strain>
    </source>
</reference>
<evidence type="ECO:0000313" key="3">
    <source>
        <dbReference type="EMBL" id="GLS01817.1"/>
    </source>
</evidence>
<keyword evidence="4" id="KW-1185">Reference proteome</keyword>
<name>A0ABQ6BKQ8_9CAUL</name>
<dbReference type="RefSeq" id="WP_284222676.1">
    <property type="nucleotide sequence ID" value="NZ_BSOY01000038.1"/>
</dbReference>
<dbReference type="Pfam" id="PF09982">
    <property type="entry name" value="LpxR"/>
    <property type="match status" value="1"/>
</dbReference>
<dbReference type="Proteomes" id="UP001156921">
    <property type="component" value="Unassembled WGS sequence"/>
</dbReference>
<sequence>MRMTVVAFGVLATAACAGPALAVESPPEPQAAGSNPWVVAQAAPTTVSDLLTRLDREARFADADRPAWGPEEGWSGYAPPVRDQASPWVASSRDVWFENSAFDDRLRLRTEGPVRRVDGSPLPPGPLDPAAYETEHYDLTYTRGWTEILGRTASGLDVALTPHVGVGVGSRGGTTEAGATLRIGPDLDQLVPDGGEAFGQRPRWYLYAAGSGRAVGYNWARNRDGEFARSGVSHDSGVFMGDASLGVAMRRGPVQSSIGLIYREIGVEGLRAGHGVDTDVSEGVIAFQLSIKPE</sequence>
<evidence type="ECO:0000313" key="4">
    <source>
        <dbReference type="Proteomes" id="UP001156921"/>
    </source>
</evidence>
<dbReference type="InterPro" id="IPR018707">
    <property type="entry name" value="LpxR"/>
</dbReference>
<evidence type="ECO:0000256" key="2">
    <source>
        <dbReference type="SAM" id="SignalP"/>
    </source>
</evidence>
<organism evidence="3 4">
    <name type="scientific">Brevundimonas denitrificans</name>
    <dbReference type="NCBI Taxonomy" id="1443434"/>
    <lineage>
        <taxon>Bacteria</taxon>
        <taxon>Pseudomonadati</taxon>
        <taxon>Pseudomonadota</taxon>
        <taxon>Alphaproteobacteria</taxon>
        <taxon>Caulobacterales</taxon>
        <taxon>Caulobacteraceae</taxon>
        <taxon>Brevundimonas</taxon>
    </lineage>
</organism>
<keyword evidence="2" id="KW-0732">Signal</keyword>
<dbReference type="InterPro" id="IPR037107">
    <property type="entry name" value="Put_OMP_sf"/>
</dbReference>
<gene>
    <name evidence="3" type="ORF">GCM10007859_18330</name>
</gene>
<feature type="signal peptide" evidence="2">
    <location>
        <begin position="1"/>
        <end position="22"/>
    </location>
</feature>
<comment type="caution">
    <text evidence="3">The sequence shown here is derived from an EMBL/GenBank/DDBJ whole genome shotgun (WGS) entry which is preliminary data.</text>
</comment>
<evidence type="ECO:0008006" key="5">
    <source>
        <dbReference type="Google" id="ProtNLM"/>
    </source>
</evidence>
<dbReference type="Gene3D" id="2.40.128.140">
    <property type="entry name" value="Outer membrane protein"/>
    <property type="match status" value="1"/>
</dbReference>
<proteinExistence type="predicted"/>
<evidence type="ECO:0000256" key="1">
    <source>
        <dbReference type="SAM" id="MobiDB-lite"/>
    </source>
</evidence>